<evidence type="ECO:0000259" key="7">
    <source>
        <dbReference type="Pfam" id="PF01764"/>
    </source>
</evidence>
<dbReference type="InterPro" id="IPR044603">
    <property type="entry name" value="SAG101-like"/>
</dbReference>
<dbReference type="Gene3D" id="3.40.50.1820">
    <property type="entry name" value="alpha/beta hydrolase"/>
    <property type="match status" value="1"/>
</dbReference>
<evidence type="ECO:0000256" key="1">
    <source>
        <dbReference type="ARBA" id="ARBA00004123"/>
    </source>
</evidence>
<keyword evidence="6" id="KW-0539">Nucleus</keyword>
<evidence type="ECO:0000256" key="5">
    <source>
        <dbReference type="ARBA" id="ARBA00022821"/>
    </source>
</evidence>
<dbReference type="InterPro" id="IPR002921">
    <property type="entry name" value="Fungal_lipase-type"/>
</dbReference>
<keyword evidence="4" id="KW-0378">Hydrolase</keyword>
<keyword evidence="3" id="KW-0963">Cytoplasm</keyword>
<dbReference type="InterPro" id="IPR041266">
    <property type="entry name" value="EDS1_EP"/>
</dbReference>
<dbReference type="PANTHER" id="PTHR46898:SF3">
    <property type="entry name" value="FUNGAL LIPASE-LIKE DOMAIN-CONTAINING PROTEIN"/>
    <property type="match status" value="1"/>
</dbReference>
<reference evidence="9 10" key="1">
    <citation type="submission" date="2024-04" db="EMBL/GenBank/DDBJ databases">
        <authorList>
            <person name="Fracassetti M."/>
        </authorList>
    </citation>
    <scope>NUCLEOTIDE SEQUENCE [LARGE SCALE GENOMIC DNA]</scope>
</reference>
<comment type="subcellular location">
    <subcellularLocation>
        <location evidence="2">Cytoplasm</location>
    </subcellularLocation>
    <subcellularLocation>
        <location evidence="1">Nucleus</location>
    </subcellularLocation>
</comment>
<evidence type="ECO:0000256" key="3">
    <source>
        <dbReference type="ARBA" id="ARBA00022490"/>
    </source>
</evidence>
<dbReference type="InterPro" id="IPR029058">
    <property type="entry name" value="AB_hydrolase_fold"/>
</dbReference>
<dbReference type="AlphaFoldDB" id="A0AAV2CN05"/>
<accession>A0AAV2CN05</accession>
<feature type="domain" description="EDS1 EP" evidence="8">
    <location>
        <begin position="367"/>
        <end position="588"/>
    </location>
</feature>
<dbReference type="EMBL" id="OZ034813">
    <property type="protein sequence ID" value="CAL1357943.1"/>
    <property type="molecule type" value="Genomic_DNA"/>
</dbReference>
<name>A0AAV2CN05_9ROSI</name>
<dbReference type="GO" id="GO:0006952">
    <property type="term" value="P:defense response"/>
    <property type="evidence" value="ECO:0007669"/>
    <property type="project" value="UniProtKB-KW"/>
</dbReference>
<dbReference type="GO" id="GO:0005737">
    <property type="term" value="C:cytoplasm"/>
    <property type="evidence" value="ECO:0007669"/>
    <property type="project" value="UniProtKB-SubCell"/>
</dbReference>
<organism evidence="9 10">
    <name type="scientific">Linum trigynum</name>
    <dbReference type="NCBI Taxonomy" id="586398"/>
    <lineage>
        <taxon>Eukaryota</taxon>
        <taxon>Viridiplantae</taxon>
        <taxon>Streptophyta</taxon>
        <taxon>Embryophyta</taxon>
        <taxon>Tracheophyta</taxon>
        <taxon>Spermatophyta</taxon>
        <taxon>Magnoliopsida</taxon>
        <taxon>eudicotyledons</taxon>
        <taxon>Gunneridae</taxon>
        <taxon>Pentapetalae</taxon>
        <taxon>rosids</taxon>
        <taxon>fabids</taxon>
        <taxon>Malpighiales</taxon>
        <taxon>Linaceae</taxon>
        <taxon>Linum</taxon>
    </lineage>
</organism>
<keyword evidence="10" id="KW-1185">Reference proteome</keyword>
<evidence type="ECO:0008006" key="11">
    <source>
        <dbReference type="Google" id="ProtNLM"/>
    </source>
</evidence>
<evidence type="ECO:0000313" key="10">
    <source>
        <dbReference type="Proteomes" id="UP001497516"/>
    </source>
</evidence>
<dbReference type="GO" id="GO:0005634">
    <property type="term" value="C:nucleus"/>
    <property type="evidence" value="ECO:0007669"/>
    <property type="project" value="UniProtKB-SubCell"/>
</dbReference>
<evidence type="ECO:0000259" key="8">
    <source>
        <dbReference type="Pfam" id="PF18117"/>
    </source>
</evidence>
<evidence type="ECO:0000256" key="6">
    <source>
        <dbReference type="ARBA" id="ARBA00023242"/>
    </source>
</evidence>
<evidence type="ECO:0000256" key="4">
    <source>
        <dbReference type="ARBA" id="ARBA00022801"/>
    </source>
</evidence>
<sequence>MNHQPPIFNSGVELASSVVDSELLYQSWSSICNLYTEVNSHPHQQSPSPATFKIFKQHNLTIIAFVTSPIYTPQHLQQQGGQDLMTSATLKAQNFPHLDFLCSRGNPSFSIHSDAVSSFVRLFNDIKASPVQFLVSRDDEIVLESPLIVTGHALGGSIASLFTLWLLDGMSQLPSKKPSKKLPLCITFGSPLIGDSGLHRGISQRSTWKSSFLHVVSSHDFLPRLLMTASNYKPFGTFMLCSEMDSTCVEDPDVASMLFRKGIELAHLGSGEGLPVEHYGLMVEHLKRRDLCKGSSDLGWPVADSLQAGIILLLDSIGIARNQHQHPSVTDLASQLYRKERLSVLSKRNAMDPSRKLNDIKIKMAFLEWYKKDCKNKGVGYYDSYKNPRATSDMDIAKHKKYLTNYWKEMVEEAESHPQKEGAYVRMTWLYAGNTYRKMVEPLDIAEYYRKTENRDYMKVKQGRSKHYILLEKWWKEDCESHHPMDLLSKKRNVDGNFTEDSCFWAHVEEARFSCGLIKDFGRFGGGNEEEKRLSEGYLLWFERYVMEQIGNYALNPEVFVAESSFMKWWAEFHGIVGSGHRSELAEFMRKGTFHKYGSDTVTNTPQRDELMFNMTPGNFDGKNVSMFGSCSHQ</sequence>
<evidence type="ECO:0000256" key="2">
    <source>
        <dbReference type="ARBA" id="ARBA00004496"/>
    </source>
</evidence>
<gene>
    <name evidence="9" type="ORF">LTRI10_LOCUS5536</name>
</gene>
<dbReference type="Pfam" id="PF18117">
    <property type="entry name" value="EDS1_EP"/>
    <property type="match status" value="1"/>
</dbReference>
<evidence type="ECO:0000313" key="9">
    <source>
        <dbReference type="EMBL" id="CAL1357943.1"/>
    </source>
</evidence>
<dbReference type="PANTHER" id="PTHR46898">
    <property type="entry name" value="SENESCENCE-ASSOCIATED CARBOXYLESTERASE 101"/>
    <property type="match status" value="1"/>
</dbReference>
<keyword evidence="5" id="KW-0611">Plant defense</keyword>
<dbReference type="Pfam" id="PF01764">
    <property type="entry name" value="Lipase_3"/>
    <property type="match status" value="1"/>
</dbReference>
<dbReference type="Proteomes" id="UP001497516">
    <property type="component" value="Chromosome 1"/>
</dbReference>
<dbReference type="GO" id="GO:0006629">
    <property type="term" value="P:lipid metabolic process"/>
    <property type="evidence" value="ECO:0007669"/>
    <property type="project" value="InterPro"/>
</dbReference>
<feature type="domain" description="Fungal lipase-type" evidence="7">
    <location>
        <begin position="139"/>
        <end position="226"/>
    </location>
</feature>
<protein>
    <recommendedName>
        <fullName evidence="11">Senescence-associated carboxylesterase 101</fullName>
    </recommendedName>
</protein>
<dbReference type="SUPFAM" id="SSF53474">
    <property type="entry name" value="alpha/beta-Hydrolases"/>
    <property type="match status" value="1"/>
</dbReference>
<proteinExistence type="predicted"/>
<dbReference type="GO" id="GO:0052689">
    <property type="term" value="F:carboxylic ester hydrolase activity"/>
    <property type="evidence" value="ECO:0007669"/>
    <property type="project" value="InterPro"/>
</dbReference>